<feature type="domain" description="GGDEF" evidence="1">
    <location>
        <begin position="172"/>
        <end position="305"/>
    </location>
</feature>
<dbReference type="GO" id="GO:0052621">
    <property type="term" value="F:diguanylate cyclase activity"/>
    <property type="evidence" value="ECO:0007669"/>
    <property type="project" value="TreeGrafter"/>
</dbReference>
<dbReference type="PANTHER" id="PTHR45138:SF9">
    <property type="entry name" value="DIGUANYLATE CYCLASE DGCM-RELATED"/>
    <property type="match status" value="1"/>
</dbReference>
<dbReference type="PANTHER" id="PTHR45138">
    <property type="entry name" value="REGULATORY COMPONENTS OF SENSORY TRANSDUCTION SYSTEM"/>
    <property type="match status" value="1"/>
</dbReference>
<dbReference type="OrthoDB" id="9804955at2"/>
<dbReference type="NCBIfam" id="TIGR00254">
    <property type="entry name" value="GGDEF"/>
    <property type="match status" value="1"/>
</dbReference>
<reference evidence="2 3" key="1">
    <citation type="submission" date="2016-10" db="EMBL/GenBank/DDBJ databases">
        <authorList>
            <person name="de Groot N.N."/>
        </authorList>
    </citation>
    <scope>NUCLEOTIDE SEQUENCE [LARGE SCALE GENOMIC DNA]</scope>
    <source>
        <strain evidence="2 3">DSM 2784</strain>
    </source>
</reference>
<evidence type="ECO:0000259" key="1">
    <source>
        <dbReference type="PROSITE" id="PS50887"/>
    </source>
</evidence>
<dbReference type="FunFam" id="3.30.70.270:FF:000001">
    <property type="entry name" value="Diguanylate cyclase domain protein"/>
    <property type="match status" value="1"/>
</dbReference>
<dbReference type="SUPFAM" id="SSF55073">
    <property type="entry name" value="Nucleotide cyclase"/>
    <property type="match status" value="1"/>
</dbReference>
<evidence type="ECO:0000313" key="3">
    <source>
        <dbReference type="Proteomes" id="UP000199208"/>
    </source>
</evidence>
<dbReference type="AlphaFoldDB" id="A0A1G5RVQ4"/>
<dbReference type="Pfam" id="PF00990">
    <property type="entry name" value="GGDEF"/>
    <property type="match status" value="1"/>
</dbReference>
<dbReference type="SUPFAM" id="SSF55785">
    <property type="entry name" value="PYP-like sensor domain (PAS domain)"/>
    <property type="match status" value="1"/>
</dbReference>
<dbReference type="InterPro" id="IPR050469">
    <property type="entry name" value="Diguanylate_Cyclase"/>
</dbReference>
<dbReference type="PROSITE" id="PS50887">
    <property type="entry name" value="GGDEF"/>
    <property type="match status" value="1"/>
</dbReference>
<dbReference type="InterPro" id="IPR035965">
    <property type="entry name" value="PAS-like_dom_sf"/>
</dbReference>
<accession>A0A1G5RVQ4</accession>
<protein>
    <submittedName>
        <fullName evidence="2">Diguanylate cyclase (GGDEF) domain-containing protein</fullName>
    </submittedName>
</protein>
<dbReference type="InterPro" id="IPR000160">
    <property type="entry name" value="GGDEF_dom"/>
</dbReference>
<dbReference type="Proteomes" id="UP000199208">
    <property type="component" value="Unassembled WGS sequence"/>
</dbReference>
<dbReference type="InterPro" id="IPR013656">
    <property type="entry name" value="PAS_4"/>
</dbReference>
<dbReference type="CDD" id="cd01949">
    <property type="entry name" value="GGDEF"/>
    <property type="match status" value="1"/>
</dbReference>
<organism evidence="2 3">
    <name type="scientific">Acidaminobacter hydrogenoformans DSM 2784</name>
    <dbReference type="NCBI Taxonomy" id="1120920"/>
    <lineage>
        <taxon>Bacteria</taxon>
        <taxon>Bacillati</taxon>
        <taxon>Bacillota</taxon>
        <taxon>Clostridia</taxon>
        <taxon>Peptostreptococcales</taxon>
        <taxon>Acidaminobacteraceae</taxon>
        <taxon>Acidaminobacter</taxon>
    </lineage>
</organism>
<dbReference type="InterPro" id="IPR029787">
    <property type="entry name" value="Nucleotide_cyclase"/>
</dbReference>
<dbReference type="EMBL" id="FMWL01000003">
    <property type="protein sequence ID" value="SCZ77938.1"/>
    <property type="molecule type" value="Genomic_DNA"/>
</dbReference>
<keyword evidence="3" id="KW-1185">Reference proteome</keyword>
<evidence type="ECO:0000313" key="2">
    <source>
        <dbReference type="EMBL" id="SCZ77938.1"/>
    </source>
</evidence>
<dbReference type="Gene3D" id="3.30.450.20">
    <property type="entry name" value="PAS domain"/>
    <property type="match status" value="1"/>
</dbReference>
<dbReference type="InterPro" id="IPR043128">
    <property type="entry name" value="Rev_trsase/Diguanyl_cyclase"/>
</dbReference>
<sequence length="308" mass="34738">MIPLNRPVPPDCYTSIFKNAPDALLLVDGQGQVQRMNTAAQILFRAEFSALENLSLEALIKLWEETPLSEQFVRLRSEKSSRNVTAFIPSDDDERVDCEWTSACFEDQSGNLWFLLSFRDVSNTMSAYRAALEAATLASELASHDFLTGLLNRRGFMEFLEHELDRAKRTGTHTGLVMMDLDYFKQVNDQYGHACGDWLLQEVSALMTASLREYDILARFAGDEFIMLLPETTQSEALIIAERLRHIIELKSFEQNNIRLKITTSLGVISVQANFDAPAESLISAVDKALYLAKASRNSVYCLDVEMT</sequence>
<gene>
    <name evidence="2" type="ORF">SAMN03080599_01019</name>
</gene>
<dbReference type="STRING" id="1120920.SAMN03080599_01019"/>
<dbReference type="Gene3D" id="3.30.70.270">
    <property type="match status" value="1"/>
</dbReference>
<name>A0A1G5RVQ4_9FIRM</name>
<proteinExistence type="predicted"/>
<dbReference type="Pfam" id="PF08448">
    <property type="entry name" value="PAS_4"/>
    <property type="match status" value="1"/>
</dbReference>
<dbReference type="SMART" id="SM00267">
    <property type="entry name" value="GGDEF"/>
    <property type="match status" value="1"/>
</dbReference>